<accession>A0A4W5N927</accession>
<keyword evidence="2" id="KW-1185">Reference proteome</keyword>
<dbReference type="AlphaFoldDB" id="A0A4W5N927"/>
<protein>
    <submittedName>
        <fullName evidence="1">Uncharacterized protein</fullName>
    </submittedName>
</protein>
<reference evidence="2" key="1">
    <citation type="submission" date="2018-06" db="EMBL/GenBank/DDBJ databases">
        <title>Genome assembly of Danube salmon.</title>
        <authorList>
            <person name="Macqueen D.J."/>
            <person name="Gundappa M.K."/>
        </authorList>
    </citation>
    <scope>NUCLEOTIDE SEQUENCE [LARGE SCALE GENOMIC DNA]</scope>
</reference>
<dbReference type="GeneTree" id="ENSGT01150000287408"/>
<proteinExistence type="predicted"/>
<sequence length="140" mass="15373">ANSLTLDPASRLLALILECSLDTYSGLQLLDLLLATLHGDLFSFIQAVLQVLDGLLHVLFHALQVSTASLRPLSVCSTRALSSSSSACIRLLPLQGIHNSLLVPLIHLHFLILFYQLPFNVSFHLIELQLSSQDLAFLML</sequence>
<dbReference type="Proteomes" id="UP000314982">
    <property type="component" value="Unassembled WGS sequence"/>
</dbReference>
<reference evidence="1" key="3">
    <citation type="submission" date="2025-09" db="UniProtKB">
        <authorList>
            <consortium name="Ensembl"/>
        </authorList>
    </citation>
    <scope>IDENTIFICATION</scope>
</reference>
<reference evidence="1" key="2">
    <citation type="submission" date="2025-08" db="UniProtKB">
        <authorList>
            <consortium name="Ensembl"/>
        </authorList>
    </citation>
    <scope>IDENTIFICATION</scope>
</reference>
<evidence type="ECO:0000313" key="2">
    <source>
        <dbReference type="Proteomes" id="UP000314982"/>
    </source>
</evidence>
<organism evidence="1 2">
    <name type="scientific">Hucho hucho</name>
    <name type="common">huchen</name>
    <dbReference type="NCBI Taxonomy" id="62062"/>
    <lineage>
        <taxon>Eukaryota</taxon>
        <taxon>Metazoa</taxon>
        <taxon>Chordata</taxon>
        <taxon>Craniata</taxon>
        <taxon>Vertebrata</taxon>
        <taxon>Euteleostomi</taxon>
        <taxon>Actinopterygii</taxon>
        <taxon>Neopterygii</taxon>
        <taxon>Teleostei</taxon>
        <taxon>Protacanthopterygii</taxon>
        <taxon>Salmoniformes</taxon>
        <taxon>Salmonidae</taxon>
        <taxon>Salmoninae</taxon>
        <taxon>Hucho</taxon>
    </lineage>
</organism>
<name>A0A4W5N927_9TELE</name>
<dbReference type="Ensembl" id="ENSHHUT00000049846.1">
    <property type="protein sequence ID" value="ENSHHUP00000048096.1"/>
    <property type="gene ID" value="ENSHHUG00000029185.1"/>
</dbReference>
<evidence type="ECO:0000313" key="1">
    <source>
        <dbReference type="Ensembl" id="ENSHHUP00000048096.1"/>
    </source>
</evidence>